<evidence type="ECO:0000256" key="6">
    <source>
        <dbReference type="SAM" id="MobiDB-lite"/>
    </source>
</evidence>
<evidence type="ECO:0008006" key="10">
    <source>
        <dbReference type="Google" id="ProtNLM"/>
    </source>
</evidence>
<feature type="transmembrane region" description="Helical" evidence="7">
    <location>
        <begin position="337"/>
        <end position="364"/>
    </location>
</feature>
<evidence type="ECO:0000256" key="5">
    <source>
        <dbReference type="ARBA" id="ARBA00023136"/>
    </source>
</evidence>
<keyword evidence="4 7" id="KW-1133">Transmembrane helix</keyword>
<gene>
    <name evidence="8" type="ORF">DCAR_0729851</name>
</gene>
<feature type="region of interest" description="Disordered" evidence="6">
    <location>
        <begin position="161"/>
        <end position="231"/>
    </location>
</feature>
<dbReference type="PANTHER" id="PTHR17920">
    <property type="entry name" value="TRANSMEMBRANE AND COILED-COIL DOMAIN-CONTAINING PROTEIN 4 TMCO4"/>
    <property type="match status" value="1"/>
</dbReference>
<feature type="compositionally biased region" description="Basic and acidic residues" evidence="6">
    <location>
        <begin position="169"/>
        <end position="204"/>
    </location>
</feature>
<dbReference type="Gene3D" id="3.40.50.1820">
    <property type="entry name" value="alpha/beta hydrolase"/>
    <property type="match status" value="1"/>
</dbReference>
<sequence>MVSAILTPTQKYAAGALFGLALHKAQTHQTRPLASIFDEDEDELDGGDSRTPYSVSADPELWIHQTSGLLRPVFSFLEINDQAWPGLEETAGSPSGTHHVGAFIRLLAEDSSETSSEMKDQEHGLSNAVSSMAATMDPSEEFAYHKKKHRAYEQEWREILSSAAQPQPEVKDEDRETDEKKDNDHETDEKKVDDHETDEKKDDDRETDEQDTSGKRSIMAEPSVGSGRKCDTKPFEELTLLDDKRKVAVLFELLTACLAKTPELDNTAKRRKNDYDARHRVALRLLSTWFDIEWIKMEAIETIVASSAMAILKERNSKQQEADSSQSRWAKWRRGGIIGAAALTGGTLMAITGGLAAPAIAAGFGALAPTLGTMIPVIGASGFAAAATAAGSVAGSVAVAASFGAAGAGLSGAKMARRTGSIDEFEFKVVGENRKKGRLAVEVVISGFVFEEDDFVKPWEGQADNSERYALQWESKHLIAVSTAIRDLLASSLAYTLMQQGAMLTVLGALVSALAWPAALLSLIGFIDSSWSIAVDRSDKAGKLLAEEVLEKGLHGQRPVTLLGFSLGARVIFRCLQCLSESDNNAGLIERVVLLGSPIAIQDENWETARKMVSGRFVNAYSTNDWTLGVAFRASILSRGVAGVQPVDVPGIENVDVTEVIEGHSSYLWATQQIIEQLELNAYFPVFNATPMKPGEDTYSGNSFLGGYIQPAGKGEGI</sequence>
<organism evidence="8 9">
    <name type="scientific">Daucus carota subsp. sativus</name>
    <name type="common">Carrot</name>
    <dbReference type="NCBI Taxonomy" id="79200"/>
    <lineage>
        <taxon>Eukaryota</taxon>
        <taxon>Viridiplantae</taxon>
        <taxon>Streptophyta</taxon>
        <taxon>Embryophyta</taxon>
        <taxon>Tracheophyta</taxon>
        <taxon>Spermatophyta</taxon>
        <taxon>Magnoliopsida</taxon>
        <taxon>eudicotyledons</taxon>
        <taxon>Gunneridae</taxon>
        <taxon>Pentapetalae</taxon>
        <taxon>asterids</taxon>
        <taxon>campanulids</taxon>
        <taxon>Apiales</taxon>
        <taxon>Apiaceae</taxon>
        <taxon>Apioideae</taxon>
        <taxon>Scandiceae</taxon>
        <taxon>Daucinae</taxon>
        <taxon>Daucus</taxon>
        <taxon>Daucus sect. Daucus</taxon>
    </lineage>
</organism>
<comment type="subcellular location">
    <subcellularLocation>
        <location evidence="1">Membrane</location>
        <topology evidence="1">Multi-pass membrane protein</topology>
    </subcellularLocation>
</comment>
<dbReference type="EMBL" id="CP093349">
    <property type="protein sequence ID" value="WOH10383.1"/>
    <property type="molecule type" value="Genomic_DNA"/>
</dbReference>
<dbReference type="Pfam" id="PF05277">
    <property type="entry name" value="DUF726"/>
    <property type="match status" value="1"/>
</dbReference>
<dbReference type="AlphaFoldDB" id="A0AAF0XLP3"/>
<evidence type="ECO:0000256" key="2">
    <source>
        <dbReference type="ARBA" id="ARBA00009824"/>
    </source>
</evidence>
<keyword evidence="9" id="KW-1185">Reference proteome</keyword>
<proteinExistence type="inferred from homology"/>
<evidence type="ECO:0000313" key="8">
    <source>
        <dbReference type="EMBL" id="WOH10383.1"/>
    </source>
</evidence>
<dbReference type="PANTHER" id="PTHR17920:SF3">
    <property type="entry name" value="TRANSMEMBRANE AND COILED-COIL DOMAIN-CONTAINING PROTEIN 4"/>
    <property type="match status" value="1"/>
</dbReference>
<evidence type="ECO:0000313" key="9">
    <source>
        <dbReference type="Proteomes" id="UP000077755"/>
    </source>
</evidence>
<keyword evidence="3 7" id="KW-0812">Transmembrane</keyword>
<feature type="transmembrane region" description="Helical" evidence="7">
    <location>
        <begin position="504"/>
        <end position="527"/>
    </location>
</feature>
<reference evidence="8" key="1">
    <citation type="journal article" date="2016" name="Nat. Genet.">
        <title>A high-quality carrot genome assembly provides new insights into carotenoid accumulation and asterid genome evolution.</title>
        <authorList>
            <person name="Iorizzo M."/>
            <person name="Ellison S."/>
            <person name="Senalik D."/>
            <person name="Zeng P."/>
            <person name="Satapoomin P."/>
            <person name="Huang J."/>
            <person name="Bowman M."/>
            <person name="Iovene M."/>
            <person name="Sanseverino W."/>
            <person name="Cavagnaro P."/>
            <person name="Yildiz M."/>
            <person name="Macko-Podgorni A."/>
            <person name="Moranska E."/>
            <person name="Grzebelus E."/>
            <person name="Grzebelus D."/>
            <person name="Ashrafi H."/>
            <person name="Zheng Z."/>
            <person name="Cheng S."/>
            <person name="Spooner D."/>
            <person name="Van Deynze A."/>
            <person name="Simon P."/>
        </authorList>
    </citation>
    <scope>NUCLEOTIDE SEQUENCE</scope>
    <source>
        <tissue evidence="8">Leaf</tissue>
    </source>
</reference>
<comment type="similarity">
    <text evidence="2">Belongs to the TMCO4 family.</text>
</comment>
<evidence type="ECO:0000256" key="3">
    <source>
        <dbReference type="ARBA" id="ARBA00022692"/>
    </source>
</evidence>
<evidence type="ECO:0000256" key="1">
    <source>
        <dbReference type="ARBA" id="ARBA00004141"/>
    </source>
</evidence>
<protein>
    <recommendedName>
        <fullName evidence="10">DUF726 domain-containing protein</fullName>
    </recommendedName>
</protein>
<dbReference type="GO" id="GO:0016020">
    <property type="term" value="C:membrane"/>
    <property type="evidence" value="ECO:0007669"/>
    <property type="project" value="UniProtKB-SubCell"/>
</dbReference>
<evidence type="ECO:0000256" key="4">
    <source>
        <dbReference type="ARBA" id="ARBA00022989"/>
    </source>
</evidence>
<dbReference type="InterPro" id="IPR007941">
    <property type="entry name" value="DUF726"/>
</dbReference>
<dbReference type="Proteomes" id="UP000077755">
    <property type="component" value="Chromosome 7"/>
</dbReference>
<reference evidence="8" key="2">
    <citation type="submission" date="2022-03" db="EMBL/GenBank/DDBJ databases">
        <title>Draft title - Genomic analysis of global carrot germplasm unveils the trajectory of domestication and the origin of high carotenoid orange carrot.</title>
        <authorList>
            <person name="Iorizzo M."/>
            <person name="Ellison S."/>
            <person name="Senalik D."/>
            <person name="Macko-Podgorni A."/>
            <person name="Grzebelus D."/>
            <person name="Bostan H."/>
            <person name="Rolling W."/>
            <person name="Curaba J."/>
            <person name="Simon P."/>
        </authorList>
    </citation>
    <scope>NUCLEOTIDE SEQUENCE</scope>
    <source>
        <tissue evidence="8">Leaf</tissue>
    </source>
</reference>
<keyword evidence="5 7" id="KW-0472">Membrane</keyword>
<evidence type="ECO:0000256" key="7">
    <source>
        <dbReference type="SAM" id="Phobius"/>
    </source>
</evidence>
<dbReference type="SUPFAM" id="SSF53474">
    <property type="entry name" value="alpha/beta-Hydrolases"/>
    <property type="match status" value="1"/>
</dbReference>
<name>A0AAF0XLP3_DAUCS</name>
<accession>A0AAF0XLP3</accession>
<feature type="transmembrane region" description="Helical" evidence="7">
    <location>
        <begin position="384"/>
        <end position="410"/>
    </location>
</feature>
<dbReference type="InterPro" id="IPR029058">
    <property type="entry name" value="AB_hydrolase_fold"/>
</dbReference>